<protein>
    <submittedName>
        <fullName evidence="2">XRE family transcriptional regulator</fullName>
    </submittedName>
</protein>
<dbReference type="OrthoDB" id="9805356at2"/>
<sequence>MTAANLSPLRKAREARDLSLKEVAAAVGTFTGNLSRIERGLHNASRDLAAALAKFFAPDITELHIFYPERYADFCPSKSSAYTKKAEILS</sequence>
<dbReference type="AlphaFoldDB" id="A0A494X2Y4"/>
<evidence type="ECO:0000259" key="1">
    <source>
        <dbReference type="PROSITE" id="PS50943"/>
    </source>
</evidence>
<dbReference type="Proteomes" id="UP000270342">
    <property type="component" value="Unassembled WGS sequence"/>
</dbReference>
<dbReference type="RefSeq" id="WP_121091257.1">
    <property type="nucleotide sequence ID" value="NZ_RBZU01000019.1"/>
</dbReference>
<feature type="domain" description="HTH cro/C1-type" evidence="1">
    <location>
        <begin position="9"/>
        <end position="63"/>
    </location>
</feature>
<dbReference type="Pfam" id="PF13560">
    <property type="entry name" value="HTH_31"/>
    <property type="match status" value="1"/>
</dbReference>
<dbReference type="SMART" id="SM00530">
    <property type="entry name" value="HTH_XRE"/>
    <property type="match status" value="1"/>
</dbReference>
<dbReference type="EMBL" id="RBZU01000019">
    <property type="protein sequence ID" value="RKP44710.1"/>
    <property type="molecule type" value="Genomic_DNA"/>
</dbReference>
<dbReference type="SUPFAM" id="SSF47413">
    <property type="entry name" value="lambda repressor-like DNA-binding domains"/>
    <property type="match status" value="1"/>
</dbReference>
<dbReference type="GO" id="GO:0003677">
    <property type="term" value="F:DNA binding"/>
    <property type="evidence" value="ECO:0007669"/>
    <property type="project" value="InterPro"/>
</dbReference>
<dbReference type="Gene3D" id="1.10.260.40">
    <property type="entry name" value="lambda repressor-like DNA-binding domains"/>
    <property type="match status" value="1"/>
</dbReference>
<dbReference type="CDD" id="cd00093">
    <property type="entry name" value="HTH_XRE"/>
    <property type="match status" value="1"/>
</dbReference>
<evidence type="ECO:0000313" key="2">
    <source>
        <dbReference type="EMBL" id="RKP44710.1"/>
    </source>
</evidence>
<evidence type="ECO:0000313" key="3">
    <source>
        <dbReference type="Proteomes" id="UP000270342"/>
    </source>
</evidence>
<dbReference type="InterPro" id="IPR010982">
    <property type="entry name" value="Lambda_DNA-bd_dom_sf"/>
</dbReference>
<accession>A0A494X2Y4</accession>
<dbReference type="PROSITE" id="PS50943">
    <property type="entry name" value="HTH_CROC1"/>
    <property type="match status" value="1"/>
</dbReference>
<comment type="caution">
    <text evidence="2">The sequence shown here is derived from an EMBL/GenBank/DDBJ whole genome shotgun (WGS) entry which is preliminary data.</text>
</comment>
<name>A0A494X2Y4_9BURK</name>
<proteinExistence type="predicted"/>
<gene>
    <name evidence="2" type="ORF">D7S86_27160</name>
</gene>
<keyword evidence="3" id="KW-1185">Reference proteome</keyword>
<reference evidence="2 3" key="1">
    <citation type="submission" date="2018-10" db="EMBL/GenBank/DDBJ databases">
        <title>Robbsia sp. DHC34, isolated from soil.</title>
        <authorList>
            <person name="Gao Z.-H."/>
            <person name="Qiu L.-H."/>
        </authorList>
    </citation>
    <scope>NUCLEOTIDE SEQUENCE [LARGE SCALE GENOMIC DNA]</scope>
    <source>
        <strain evidence="2 3">DHC34</strain>
    </source>
</reference>
<organism evidence="2 3">
    <name type="scientific">Pararobbsia silviterrae</name>
    <dbReference type="NCBI Taxonomy" id="1792498"/>
    <lineage>
        <taxon>Bacteria</taxon>
        <taxon>Pseudomonadati</taxon>
        <taxon>Pseudomonadota</taxon>
        <taxon>Betaproteobacteria</taxon>
        <taxon>Burkholderiales</taxon>
        <taxon>Burkholderiaceae</taxon>
        <taxon>Pararobbsia</taxon>
    </lineage>
</organism>
<dbReference type="InterPro" id="IPR001387">
    <property type="entry name" value="Cro/C1-type_HTH"/>
</dbReference>